<evidence type="ECO:0000313" key="4">
    <source>
        <dbReference type="Proteomes" id="UP001234178"/>
    </source>
</evidence>
<organism evidence="3 4">
    <name type="scientific">Daphnia magna</name>
    <dbReference type="NCBI Taxonomy" id="35525"/>
    <lineage>
        <taxon>Eukaryota</taxon>
        <taxon>Metazoa</taxon>
        <taxon>Ecdysozoa</taxon>
        <taxon>Arthropoda</taxon>
        <taxon>Crustacea</taxon>
        <taxon>Branchiopoda</taxon>
        <taxon>Diplostraca</taxon>
        <taxon>Cladocera</taxon>
        <taxon>Anomopoda</taxon>
        <taxon>Daphniidae</taxon>
        <taxon>Daphnia</taxon>
    </lineage>
</organism>
<feature type="region of interest" description="Disordered" evidence="1">
    <location>
        <begin position="206"/>
        <end position="229"/>
    </location>
</feature>
<keyword evidence="2" id="KW-1133">Transmembrane helix</keyword>
<dbReference type="EMBL" id="JAOYFB010000002">
    <property type="protein sequence ID" value="KAK4008452.1"/>
    <property type="molecule type" value="Genomic_DNA"/>
</dbReference>
<evidence type="ECO:0000313" key="3">
    <source>
        <dbReference type="EMBL" id="KAK4008452.1"/>
    </source>
</evidence>
<feature type="transmembrane region" description="Helical" evidence="2">
    <location>
        <begin position="64"/>
        <end position="85"/>
    </location>
</feature>
<gene>
    <name evidence="3" type="ORF">OUZ56_013591</name>
</gene>
<sequence length="229" mass="25245">MVECQMTPTGDMIGLQRAEALQQRDTRSDPQDFTFSHQQRSSQCSPTRDRSDYQRAQFRRMYRYGLSLLLVGALCNWIGFAQHYFAPVRYLGVGCVVAGALCICIALCRWLTIRDRCGDPSTNQDTSCSAEPNIHVIAVPVQNGDSFHQQQQGNILTKPPDYETAVGCKPPSYDEAVRISPAAFLHPYSCSVSVTLPDSGVRVIHTNSQLSSRPSSPAINTGTSRNDGV</sequence>
<evidence type="ECO:0000256" key="2">
    <source>
        <dbReference type="SAM" id="Phobius"/>
    </source>
</evidence>
<comment type="caution">
    <text evidence="3">The sequence shown here is derived from an EMBL/GenBank/DDBJ whole genome shotgun (WGS) entry which is preliminary data.</text>
</comment>
<dbReference type="Proteomes" id="UP001234178">
    <property type="component" value="Unassembled WGS sequence"/>
</dbReference>
<feature type="compositionally biased region" description="Polar residues" evidence="1">
    <location>
        <begin position="31"/>
        <end position="46"/>
    </location>
</feature>
<evidence type="ECO:0000256" key="1">
    <source>
        <dbReference type="SAM" id="MobiDB-lite"/>
    </source>
</evidence>
<reference evidence="3 4" key="1">
    <citation type="journal article" date="2023" name="Nucleic Acids Res.">
        <title>The hologenome of Daphnia magna reveals possible DNA methylation and microbiome-mediated evolution of the host genome.</title>
        <authorList>
            <person name="Chaturvedi A."/>
            <person name="Li X."/>
            <person name="Dhandapani V."/>
            <person name="Marshall H."/>
            <person name="Kissane S."/>
            <person name="Cuenca-Cambronero M."/>
            <person name="Asole G."/>
            <person name="Calvet F."/>
            <person name="Ruiz-Romero M."/>
            <person name="Marangio P."/>
            <person name="Guigo R."/>
            <person name="Rago D."/>
            <person name="Mirbahai L."/>
            <person name="Eastwood N."/>
            <person name="Colbourne J.K."/>
            <person name="Zhou J."/>
            <person name="Mallon E."/>
            <person name="Orsini L."/>
        </authorList>
    </citation>
    <scope>NUCLEOTIDE SEQUENCE [LARGE SCALE GENOMIC DNA]</scope>
    <source>
        <strain evidence="3">LRV0_1</strain>
    </source>
</reference>
<feature type="transmembrane region" description="Helical" evidence="2">
    <location>
        <begin position="91"/>
        <end position="111"/>
    </location>
</feature>
<proteinExistence type="predicted"/>
<keyword evidence="4" id="KW-1185">Reference proteome</keyword>
<keyword evidence="2" id="KW-0472">Membrane</keyword>
<keyword evidence="2" id="KW-0812">Transmembrane</keyword>
<feature type="region of interest" description="Disordered" evidence="1">
    <location>
        <begin position="28"/>
        <end position="51"/>
    </location>
</feature>
<protein>
    <recommendedName>
        <fullName evidence="5">Transmembrane protein</fullName>
    </recommendedName>
</protein>
<name>A0ABQ9Z6B7_9CRUS</name>
<accession>A0ABQ9Z6B7</accession>
<evidence type="ECO:0008006" key="5">
    <source>
        <dbReference type="Google" id="ProtNLM"/>
    </source>
</evidence>